<sequence>MLPSPSAQLASANLFIVLSILTGLVGAFINPLMTYFLVDGLAVPPIYIGLYTISLTLSGLIISQWLGNLADKGSSSRKLYILATVGTIAALVIYSNTQSFLWVLAAGVTLMALGNATTPQMLTLGRQWAGNNKVNILQFNARIRACFSFAWMLGPPLGFMLVASIGFAGAFSVAIFFAVLGMLFVMFFVPEQQIEHNHQHATTQHKAPLSFWLLGASVVMGSMANTMYTSALPLYTLNELALPSYTPGLLMGLVACIEIPVMLFTNRLSRWFDKTHLLAVSFVFGLVFYIGIFNAYLLWHFVLLQLFNAIFYGLYAGIGLTLMQEQLPNRIGFTSAFYSNGMKVGLMFGSTAAGVIAQFGSFQYATLGSAVATVLAIIILILFNRLKHKQG</sequence>
<feature type="transmembrane region" description="Helical" evidence="9">
    <location>
        <begin position="209"/>
        <end position="228"/>
    </location>
</feature>
<dbReference type="Pfam" id="PF07690">
    <property type="entry name" value="MFS_1"/>
    <property type="match status" value="1"/>
</dbReference>
<evidence type="ECO:0000256" key="6">
    <source>
        <dbReference type="ARBA" id="ARBA00022692"/>
    </source>
</evidence>
<evidence type="ECO:0000256" key="1">
    <source>
        <dbReference type="ARBA" id="ARBA00004651"/>
    </source>
</evidence>
<feature type="transmembrane region" description="Helical" evidence="9">
    <location>
        <begin position="303"/>
        <end position="323"/>
    </location>
</feature>
<name>A0ABU3T1A9_9ALTE</name>
<feature type="transmembrane region" description="Helical" evidence="9">
    <location>
        <begin position="335"/>
        <end position="356"/>
    </location>
</feature>
<dbReference type="SUPFAM" id="SSF103473">
    <property type="entry name" value="MFS general substrate transporter"/>
    <property type="match status" value="1"/>
</dbReference>
<keyword evidence="3" id="KW-0813">Transport</keyword>
<dbReference type="EMBL" id="JAWDIO010000002">
    <property type="protein sequence ID" value="MDU0356036.1"/>
    <property type="molecule type" value="Genomic_DNA"/>
</dbReference>
<feature type="transmembrane region" description="Helical" evidence="9">
    <location>
        <begin position="12"/>
        <end position="33"/>
    </location>
</feature>
<feature type="transmembrane region" description="Helical" evidence="9">
    <location>
        <begin position="171"/>
        <end position="189"/>
    </location>
</feature>
<dbReference type="InterPro" id="IPR020846">
    <property type="entry name" value="MFS_dom"/>
</dbReference>
<keyword evidence="8 9" id="KW-0472">Membrane</keyword>
<keyword evidence="5" id="KW-0762">Sugar transport</keyword>
<evidence type="ECO:0000256" key="7">
    <source>
        <dbReference type="ARBA" id="ARBA00022989"/>
    </source>
</evidence>
<protein>
    <submittedName>
        <fullName evidence="11">Sugar efflux transporter</fullName>
    </submittedName>
</protein>
<keyword evidence="7 9" id="KW-1133">Transmembrane helix</keyword>
<evidence type="ECO:0000256" key="8">
    <source>
        <dbReference type="ARBA" id="ARBA00023136"/>
    </source>
</evidence>
<dbReference type="Proteomes" id="UP001247805">
    <property type="component" value="Unassembled WGS sequence"/>
</dbReference>
<feature type="transmembrane region" description="Helical" evidence="9">
    <location>
        <begin position="79"/>
        <end position="95"/>
    </location>
</feature>
<dbReference type="CDD" id="cd17471">
    <property type="entry name" value="MFS_Set"/>
    <property type="match status" value="1"/>
</dbReference>
<reference evidence="11 12" key="1">
    <citation type="submission" date="2023-10" db="EMBL/GenBank/DDBJ databases">
        <title>Glaciecola aquimarina strain GGW-M5 nov., isolated from a coastal seawater.</title>
        <authorList>
            <person name="Bayburt H."/>
            <person name="Kim J.M."/>
            <person name="Choi B.J."/>
            <person name="Jeon C.O."/>
        </authorList>
    </citation>
    <scope>NUCLEOTIDE SEQUENCE [LARGE SCALE GENOMIC DNA]</scope>
    <source>
        <strain evidence="11 12">KCTC 32108</strain>
    </source>
</reference>
<comment type="caution">
    <text evidence="11">The sequence shown here is derived from an EMBL/GenBank/DDBJ whole genome shotgun (WGS) entry which is preliminary data.</text>
</comment>
<evidence type="ECO:0000256" key="9">
    <source>
        <dbReference type="SAM" id="Phobius"/>
    </source>
</evidence>
<feature type="transmembrane region" description="Helical" evidence="9">
    <location>
        <begin position="362"/>
        <end position="383"/>
    </location>
</feature>
<evidence type="ECO:0000313" key="11">
    <source>
        <dbReference type="EMBL" id="MDU0356036.1"/>
    </source>
</evidence>
<feature type="domain" description="Major facilitator superfamily (MFS) profile" evidence="10">
    <location>
        <begin position="7"/>
        <end position="387"/>
    </location>
</feature>
<comment type="subcellular location">
    <subcellularLocation>
        <location evidence="1">Cell membrane</location>
        <topology evidence="1">Multi-pass membrane protein</topology>
    </subcellularLocation>
</comment>
<evidence type="ECO:0000256" key="5">
    <source>
        <dbReference type="ARBA" id="ARBA00022597"/>
    </source>
</evidence>
<evidence type="ECO:0000256" key="2">
    <source>
        <dbReference type="ARBA" id="ARBA00006523"/>
    </source>
</evidence>
<dbReference type="Gene3D" id="1.20.1250.20">
    <property type="entry name" value="MFS general substrate transporter like domains"/>
    <property type="match status" value="2"/>
</dbReference>
<evidence type="ECO:0000256" key="4">
    <source>
        <dbReference type="ARBA" id="ARBA00022475"/>
    </source>
</evidence>
<evidence type="ECO:0000313" key="12">
    <source>
        <dbReference type="Proteomes" id="UP001247805"/>
    </source>
</evidence>
<gene>
    <name evidence="11" type="ORF">RS130_21000</name>
</gene>
<feature type="transmembrane region" description="Helical" evidence="9">
    <location>
        <begin position="145"/>
        <end position="165"/>
    </location>
</feature>
<evidence type="ECO:0000256" key="3">
    <source>
        <dbReference type="ARBA" id="ARBA00022448"/>
    </source>
</evidence>
<dbReference type="PANTHER" id="PTHR23535:SF2">
    <property type="entry name" value="SUGAR EFFLUX TRANSPORTER A-RELATED"/>
    <property type="match status" value="1"/>
</dbReference>
<proteinExistence type="inferred from homology"/>
<keyword evidence="4" id="KW-1003">Cell membrane</keyword>
<dbReference type="PANTHER" id="PTHR23535">
    <property type="entry name" value="SUGAR EFFLUX TRANSPORTER A-RELATED"/>
    <property type="match status" value="1"/>
</dbReference>
<feature type="transmembrane region" description="Helical" evidence="9">
    <location>
        <begin position="101"/>
        <end position="124"/>
    </location>
</feature>
<evidence type="ECO:0000259" key="10">
    <source>
        <dbReference type="PROSITE" id="PS50850"/>
    </source>
</evidence>
<keyword evidence="12" id="KW-1185">Reference proteome</keyword>
<accession>A0ABU3T1A9</accession>
<dbReference type="PROSITE" id="PS50850">
    <property type="entry name" value="MFS"/>
    <property type="match status" value="1"/>
</dbReference>
<dbReference type="InterPro" id="IPR011701">
    <property type="entry name" value="MFS"/>
</dbReference>
<feature type="transmembrane region" description="Helical" evidence="9">
    <location>
        <begin position="45"/>
        <end position="67"/>
    </location>
</feature>
<feature type="transmembrane region" description="Helical" evidence="9">
    <location>
        <begin position="277"/>
        <end position="297"/>
    </location>
</feature>
<keyword evidence="6 9" id="KW-0812">Transmembrane</keyword>
<dbReference type="InterPro" id="IPR036259">
    <property type="entry name" value="MFS_trans_sf"/>
</dbReference>
<feature type="transmembrane region" description="Helical" evidence="9">
    <location>
        <begin position="248"/>
        <end position="265"/>
    </location>
</feature>
<dbReference type="RefSeq" id="WP_316027545.1">
    <property type="nucleotide sequence ID" value="NZ_JAWDIO010000002.1"/>
</dbReference>
<comment type="similarity">
    <text evidence="2">Belongs to the major facilitator superfamily. Set transporter family.</text>
</comment>
<organism evidence="11 12">
    <name type="scientific">Paraglaciecola aquimarina</name>
    <dbReference type="NCBI Taxonomy" id="1235557"/>
    <lineage>
        <taxon>Bacteria</taxon>
        <taxon>Pseudomonadati</taxon>
        <taxon>Pseudomonadota</taxon>
        <taxon>Gammaproteobacteria</taxon>
        <taxon>Alteromonadales</taxon>
        <taxon>Alteromonadaceae</taxon>
        <taxon>Paraglaciecola</taxon>
    </lineage>
</organism>